<dbReference type="InterPro" id="IPR004682">
    <property type="entry name" value="TRAP_DctP"/>
</dbReference>
<dbReference type="CDD" id="cd13603">
    <property type="entry name" value="PBP2_TRAP_Siap_TeaA_like"/>
    <property type="match status" value="1"/>
</dbReference>
<dbReference type="GO" id="GO:0030246">
    <property type="term" value="F:carbohydrate binding"/>
    <property type="evidence" value="ECO:0007669"/>
    <property type="project" value="TreeGrafter"/>
</dbReference>
<comment type="caution">
    <text evidence="3">The sequence shown here is derived from an EMBL/GenBank/DDBJ whole genome shotgun (WGS) entry which is preliminary data.</text>
</comment>
<sequence length="354" mass="37929">MTMTKKSSGIALAASATAAALVLAACGDSNGTDNGNGTGNGGDAGGGGVEHTLIAGHQLAVDTPFDAGMNRFAELVEEKTEGRVVVEVHPNAALGNEPEMFQGLQSGSIDVGIFAPGSIGEFAPEMSLLSVPFLIIDRDQRDTVIAGEIGQELADALLESTGTLPLTYFGGSYRQMFFTDPADSWDDVQGRLFRVQPSDILVDSYAAVGLDPTAVAYTELYNALQQGVVDGAENESVFIDSQNFFEPAPNLLQTNHEVTIRPLLISEASLDSLGEELAGLVREAAEETGEYQRALEADEDDAMFIELGERDGVTITEIDTAPLIEQIQPVWFDYAEQWEVEHLLEQIIELRPES</sequence>
<keyword evidence="3" id="KW-0675">Receptor</keyword>
<reference evidence="3 4" key="1">
    <citation type="submission" date="2018-11" db="EMBL/GenBank/DDBJ databases">
        <title>Sequencing the genomes of 1000 actinobacteria strains.</title>
        <authorList>
            <person name="Klenk H.-P."/>
        </authorList>
    </citation>
    <scope>NUCLEOTIDE SEQUENCE [LARGE SCALE GENOMIC DNA]</scope>
    <source>
        <strain evidence="3 4">DSM 11294</strain>
    </source>
</reference>
<dbReference type="GO" id="GO:0030288">
    <property type="term" value="C:outer membrane-bounded periplasmic space"/>
    <property type="evidence" value="ECO:0007669"/>
    <property type="project" value="InterPro"/>
</dbReference>
<dbReference type="NCBIfam" id="NF037995">
    <property type="entry name" value="TRAP_S1"/>
    <property type="match status" value="1"/>
</dbReference>
<evidence type="ECO:0000256" key="2">
    <source>
        <dbReference type="SAM" id="SignalP"/>
    </source>
</evidence>
<dbReference type="OrthoDB" id="9815946at2"/>
<evidence type="ECO:0000313" key="4">
    <source>
        <dbReference type="Proteomes" id="UP000280668"/>
    </source>
</evidence>
<feature type="chain" id="PRO_5039508434" evidence="2">
    <location>
        <begin position="25"/>
        <end position="354"/>
    </location>
</feature>
<keyword evidence="4" id="KW-1185">Reference proteome</keyword>
<evidence type="ECO:0000313" key="3">
    <source>
        <dbReference type="EMBL" id="ROR73159.1"/>
    </source>
</evidence>
<dbReference type="InterPro" id="IPR018389">
    <property type="entry name" value="DctP_fam"/>
</dbReference>
<name>A0A3N2BD28_9MICO</name>
<dbReference type="AlphaFoldDB" id="A0A3N2BD28"/>
<dbReference type="Gene3D" id="3.40.190.170">
    <property type="entry name" value="Bacterial extracellular solute-binding protein, family 7"/>
    <property type="match status" value="1"/>
</dbReference>
<keyword evidence="1 2" id="KW-0732">Signal</keyword>
<accession>A0A3N2BD28</accession>
<gene>
    <name evidence="3" type="ORF">EDD31_1525</name>
</gene>
<dbReference type="PANTHER" id="PTHR33376:SF2">
    <property type="entry name" value="DICARBOXYLATE-BINDING PERIPLASMIC PROTEIN"/>
    <property type="match status" value="1"/>
</dbReference>
<dbReference type="NCBIfam" id="TIGR00787">
    <property type="entry name" value="dctP"/>
    <property type="match status" value="1"/>
</dbReference>
<dbReference type="PANTHER" id="PTHR33376">
    <property type="match status" value="1"/>
</dbReference>
<protein>
    <submittedName>
        <fullName evidence="3">Tripartite ATP-independent transporter DctP family solute receptor</fullName>
    </submittedName>
</protein>
<proteinExistence type="predicted"/>
<dbReference type="EMBL" id="RKHK01000001">
    <property type="protein sequence ID" value="ROR73159.1"/>
    <property type="molecule type" value="Genomic_DNA"/>
</dbReference>
<dbReference type="Pfam" id="PF03480">
    <property type="entry name" value="DctP"/>
    <property type="match status" value="1"/>
</dbReference>
<evidence type="ECO:0000256" key="1">
    <source>
        <dbReference type="ARBA" id="ARBA00022729"/>
    </source>
</evidence>
<dbReference type="GO" id="GO:0055085">
    <property type="term" value="P:transmembrane transport"/>
    <property type="evidence" value="ECO:0007669"/>
    <property type="project" value="InterPro"/>
</dbReference>
<dbReference type="InterPro" id="IPR038404">
    <property type="entry name" value="TRAP_DctP_sf"/>
</dbReference>
<dbReference type="PROSITE" id="PS51257">
    <property type="entry name" value="PROKAR_LIPOPROTEIN"/>
    <property type="match status" value="1"/>
</dbReference>
<feature type="signal peptide" evidence="2">
    <location>
        <begin position="1"/>
        <end position="24"/>
    </location>
</feature>
<dbReference type="Proteomes" id="UP000280668">
    <property type="component" value="Unassembled WGS sequence"/>
</dbReference>
<organism evidence="3 4">
    <name type="scientific">Bogoriella caseilytica</name>
    <dbReference type="NCBI Taxonomy" id="56055"/>
    <lineage>
        <taxon>Bacteria</taxon>
        <taxon>Bacillati</taxon>
        <taxon>Actinomycetota</taxon>
        <taxon>Actinomycetes</taxon>
        <taxon>Micrococcales</taxon>
        <taxon>Bogoriellaceae</taxon>
        <taxon>Bogoriella</taxon>
    </lineage>
</organism>